<dbReference type="GO" id="GO:0055086">
    <property type="term" value="P:nucleobase-containing small molecule metabolic process"/>
    <property type="evidence" value="ECO:0007669"/>
    <property type="project" value="UniProtKB-ARBA"/>
</dbReference>
<dbReference type="InterPro" id="IPR002125">
    <property type="entry name" value="CMP_dCMP_dom"/>
</dbReference>
<dbReference type="GO" id="GO:0005829">
    <property type="term" value="C:cytosol"/>
    <property type="evidence" value="ECO:0007669"/>
    <property type="project" value="TreeGrafter"/>
</dbReference>
<dbReference type="PATRIC" id="fig|927665.4.peg.4832"/>
<dbReference type="GO" id="GO:0042802">
    <property type="term" value="F:identical protein binding"/>
    <property type="evidence" value="ECO:0007669"/>
    <property type="project" value="UniProtKB-ARBA"/>
</dbReference>
<dbReference type="PROSITE" id="PS51747">
    <property type="entry name" value="CYT_DCMP_DEAMINASES_2"/>
    <property type="match status" value="1"/>
</dbReference>
<comment type="caution">
    <text evidence="6">The sequence shown here is derived from an EMBL/GenBank/DDBJ whole genome shotgun (WGS) entry which is preliminary data.</text>
</comment>
<dbReference type="GO" id="GO:0008270">
    <property type="term" value="F:zinc ion binding"/>
    <property type="evidence" value="ECO:0007669"/>
    <property type="project" value="InterPro"/>
</dbReference>
<dbReference type="Gene3D" id="3.40.140.10">
    <property type="entry name" value="Cytidine Deaminase, domain 2"/>
    <property type="match status" value="1"/>
</dbReference>
<evidence type="ECO:0000256" key="3">
    <source>
        <dbReference type="ARBA" id="ARBA00022801"/>
    </source>
</evidence>
<dbReference type="GO" id="GO:0004126">
    <property type="term" value="F:cytidine deaminase activity"/>
    <property type="evidence" value="ECO:0007669"/>
    <property type="project" value="UniProtKB-ARBA"/>
</dbReference>
<keyword evidence="4" id="KW-0862">Zinc</keyword>
<dbReference type="InterPro" id="IPR050202">
    <property type="entry name" value="Cyt/Deoxycyt_deaminase"/>
</dbReference>
<dbReference type="Proteomes" id="UP000033047">
    <property type="component" value="Unassembled WGS sequence"/>
</dbReference>
<dbReference type="GO" id="GO:0072527">
    <property type="term" value="P:pyrimidine-containing compound metabolic process"/>
    <property type="evidence" value="ECO:0007669"/>
    <property type="project" value="UniProtKB-ARBA"/>
</dbReference>
<dbReference type="CDD" id="cd01283">
    <property type="entry name" value="cytidine_deaminase"/>
    <property type="match status" value="1"/>
</dbReference>
<dbReference type="PANTHER" id="PTHR11644:SF2">
    <property type="entry name" value="CYTIDINE DEAMINASE"/>
    <property type="match status" value="1"/>
</dbReference>
<dbReference type="NCBIfam" id="NF004064">
    <property type="entry name" value="PRK05578.1"/>
    <property type="match status" value="1"/>
</dbReference>
<dbReference type="HOGENOM" id="CLU_097262_1_0_10"/>
<reference evidence="6 7" key="1">
    <citation type="submission" date="2013-04" db="EMBL/GenBank/DDBJ databases">
        <title>The Genome Sequence of Parabacteroides goldsteinii DSM 19448.</title>
        <authorList>
            <consortium name="The Broad Institute Genomics Platform"/>
            <person name="Earl A."/>
            <person name="Ward D."/>
            <person name="Feldgarden M."/>
            <person name="Gevers D."/>
            <person name="Martens E."/>
            <person name="Sakamoto M."/>
            <person name="Benno Y."/>
            <person name="Song Y."/>
            <person name="Liu C."/>
            <person name="Lee J."/>
            <person name="Bolanos M."/>
            <person name="Vaisanen M.L."/>
            <person name="Finegold S.M."/>
            <person name="Walker B."/>
            <person name="Young S."/>
            <person name="Zeng Q."/>
            <person name="Gargeya S."/>
            <person name="Fitzgerald M."/>
            <person name="Haas B."/>
            <person name="Abouelleil A."/>
            <person name="Allen A.W."/>
            <person name="Alvarado L."/>
            <person name="Arachchi H.M."/>
            <person name="Berlin A.M."/>
            <person name="Chapman S.B."/>
            <person name="Gainer-Dewar J."/>
            <person name="Goldberg J."/>
            <person name="Griggs A."/>
            <person name="Gujja S."/>
            <person name="Hansen M."/>
            <person name="Howarth C."/>
            <person name="Imamovic A."/>
            <person name="Ireland A."/>
            <person name="Larimer J."/>
            <person name="McCowan C."/>
            <person name="Murphy C."/>
            <person name="Pearson M."/>
            <person name="Poon T.W."/>
            <person name="Priest M."/>
            <person name="Roberts A."/>
            <person name="Saif S."/>
            <person name="Shea T."/>
            <person name="Sisk P."/>
            <person name="Sykes S."/>
            <person name="Wortman J."/>
            <person name="Nusbaum C."/>
            <person name="Birren B."/>
        </authorList>
    </citation>
    <scope>NUCLEOTIDE SEQUENCE [LARGE SCALE GENOMIC DNA]</scope>
    <source>
        <strain evidence="6 7">DSM 19448</strain>
    </source>
</reference>
<proteinExistence type="inferred from homology"/>
<dbReference type="InterPro" id="IPR016192">
    <property type="entry name" value="APOBEC/CMP_deaminase_Zn-bd"/>
</dbReference>
<dbReference type="STRING" id="927665.HMPREF1535_04711"/>
<keyword evidence="3" id="KW-0378">Hydrolase</keyword>
<evidence type="ECO:0000256" key="1">
    <source>
        <dbReference type="ARBA" id="ARBA00006576"/>
    </source>
</evidence>
<feature type="domain" description="CMP/dCMP-type deaminase" evidence="5">
    <location>
        <begin position="20"/>
        <end position="155"/>
    </location>
</feature>
<evidence type="ECO:0000313" key="6">
    <source>
        <dbReference type="EMBL" id="KKB47301.1"/>
    </source>
</evidence>
<sequence length="160" mass="17055">MKEIKLETKITVYSLNEVPDEELPLVHAALKATEQSYAPYSKFHVGAAALLADGTIVTGSNQENAAYPSGLCAERVTLFHTGHQYPDIPVVALAIAAVTGGKQVESISPCGACRQVLLETEQRYGKPVKVLLCGIKDVMVAPSAASLLPLCFGKEDLKSE</sequence>
<evidence type="ECO:0000256" key="2">
    <source>
        <dbReference type="ARBA" id="ARBA00022723"/>
    </source>
</evidence>
<evidence type="ECO:0000259" key="5">
    <source>
        <dbReference type="PROSITE" id="PS51747"/>
    </source>
</evidence>
<evidence type="ECO:0000313" key="7">
    <source>
        <dbReference type="Proteomes" id="UP000033047"/>
    </source>
</evidence>
<gene>
    <name evidence="6" type="ORF">HMPREF1535_04711</name>
</gene>
<evidence type="ECO:0000256" key="4">
    <source>
        <dbReference type="ARBA" id="ARBA00022833"/>
    </source>
</evidence>
<comment type="similarity">
    <text evidence="1">Belongs to the cytidine and deoxycytidylate deaminase family.</text>
</comment>
<dbReference type="AlphaFoldDB" id="A0A0F5IP39"/>
<dbReference type="EMBL" id="AQHV01000026">
    <property type="protein sequence ID" value="KKB47301.1"/>
    <property type="molecule type" value="Genomic_DNA"/>
</dbReference>
<protein>
    <submittedName>
        <fullName evidence="6">Cytidine deaminase</fullName>
    </submittedName>
</protein>
<accession>A0A0F5IP39</accession>
<dbReference type="InterPro" id="IPR016193">
    <property type="entry name" value="Cytidine_deaminase-like"/>
</dbReference>
<dbReference type="PANTHER" id="PTHR11644">
    <property type="entry name" value="CYTIDINE DEAMINASE"/>
    <property type="match status" value="1"/>
</dbReference>
<dbReference type="PROSITE" id="PS00903">
    <property type="entry name" value="CYT_DCMP_DEAMINASES_1"/>
    <property type="match status" value="1"/>
</dbReference>
<dbReference type="Pfam" id="PF00383">
    <property type="entry name" value="dCMP_cyt_deam_1"/>
    <property type="match status" value="1"/>
</dbReference>
<organism evidence="6 7">
    <name type="scientific">Parabacteroides goldsteinii DSM 19448 = WAL 12034</name>
    <dbReference type="NCBI Taxonomy" id="927665"/>
    <lineage>
        <taxon>Bacteria</taxon>
        <taxon>Pseudomonadati</taxon>
        <taxon>Bacteroidota</taxon>
        <taxon>Bacteroidia</taxon>
        <taxon>Bacteroidales</taxon>
        <taxon>Tannerellaceae</taxon>
        <taxon>Parabacteroides</taxon>
    </lineage>
</organism>
<dbReference type="RefSeq" id="WP_046147739.1">
    <property type="nucleotide sequence ID" value="NZ_KQ033914.1"/>
</dbReference>
<dbReference type="SUPFAM" id="SSF53927">
    <property type="entry name" value="Cytidine deaminase-like"/>
    <property type="match status" value="1"/>
</dbReference>
<name>A0A0F5IP39_9BACT</name>
<keyword evidence="2" id="KW-0479">Metal-binding</keyword>